<name>A0A9P6KBD7_9FUNG</name>
<comment type="caution">
    <text evidence="2">The sequence shown here is derived from an EMBL/GenBank/DDBJ whole genome shotgun (WGS) entry which is preliminary data.</text>
</comment>
<accession>A0A9P6KBD7</accession>
<keyword evidence="3" id="KW-1185">Reference proteome</keyword>
<feature type="compositionally biased region" description="Low complexity" evidence="1">
    <location>
        <begin position="48"/>
        <end position="58"/>
    </location>
</feature>
<dbReference type="AlphaFoldDB" id="A0A9P6KBD7"/>
<feature type="region of interest" description="Disordered" evidence="1">
    <location>
        <begin position="217"/>
        <end position="238"/>
    </location>
</feature>
<feature type="region of interest" description="Disordered" evidence="1">
    <location>
        <begin position="1"/>
        <end position="31"/>
    </location>
</feature>
<gene>
    <name evidence="2" type="ORF">BGW38_004650</name>
</gene>
<feature type="compositionally biased region" description="Polar residues" evidence="1">
    <location>
        <begin position="1"/>
        <end position="17"/>
    </location>
</feature>
<reference evidence="2" key="1">
    <citation type="journal article" date="2020" name="Fungal Divers.">
        <title>Resolving the Mortierellaceae phylogeny through synthesis of multi-gene phylogenetics and phylogenomics.</title>
        <authorList>
            <person name="Vandepol N."/>
            <person name="Liber J."/>
            <person name="Desiro A."/>
            <person name="Na H."/>
            <person name="Kennedy M."/>
            <person name="Barry K."/>
            <person name="Grigoriev I.V."/>
            <person name="Miller A.N."/>
            <person name="O'Donnell K."/>
            <person name="Stajich J.E."/>
            <person name="Bonito G."/>
        </authorList>
    </citation>
    <scope>NUCLEOTIDE SEQUENCE</scope>
    <source>
        <strain evidence="2">KOD1015</strain>
    </source>
</reference>
<feature type="compositionally biased region" description="Polar residues" evidence="1">
    <location>
        <begin position="229"/>
        <end position="238"/>
    </location>
</feature>
<feature type="region of interest" description="Disordered" evidence="1">
    <location>
        <begin position="167"/>
        <end position="192"/>
    </location>
</feature>
<evidence type="ECO:0000256" key="1">
    <source>
        <dbReference type="SAM" id="MobiDB-lite"/>
    </source>
</evidence>
<protein>
    <submittedName>
        <fullName evidence="2">Uncharacterized protein</fullName>
    </submittedName>
</protein>
<feature type="compositionally biased region" description="Low complexity" evidence="1">
    <location>
        <begin position="112"/>
        <end position="145"/>
    </location>
</feature>
<feature type="compositionally biased region" description="Low complexity" evidence="1">
    <location>
        <begin position="260"/>
        <end position="275"/>
    </location>
</feature>
<dbReference type="Proteomes" id="UP000780801">
    <property type="component" value="Unassembled WGS sequence"/>
</dbReference>
<feature type="region of interest" description="Disordered" evidence="1">
    <location>
        <begin position="260"/>
        <end position="303"/>
    </location>
</feature>
<feature type="region of interest" description="Disordered" evidence="1">
    <location>
        <begin position="48"/>
        <end position="154"/>
    </location>
</feature>
<organism evidence="2 3">
    <name type="scientific">Lunasporangiospora selenospora</name>
    <dbReference type="NCBI Taxonomy" id="979761"/>
    <lineage>
        <taxon>Eukaryota</taxon>
        <taxon>Fungi</taxon>
        <taxon>Fungi incertae sedis</taxon>
        <taxon>Mucoromycota</taxon>
        <taxon>Mortierellomycotina</taxon>
        <taxon>Mortierellomycetes</taxon>
        <taxon>Mortierellales</taxon>
        <taxon>Mortierellaceae</taxon>
        <taxon>Lunasporangiospora</taxon>
    </lineage>
</organism>
<proteinExistence type="predicted"/>
<evidence type="ECO:0000313" key="3">
    <source>
        <dbReference type="Proteomes" id="UP000780801"/>
    </source>
</evidence>
<sequence>MQQQQQYLHAQTRSDPQQELEPQVFLQPHPHEIHQQWYQEQLKAQLLQEQQQQQQHALTTRKRGHETDEFMGIKKRNMGSDTNPLQGPHAFGETTMASASPGPIAISNAFAHQSQHQNQHQQQFQQQPSSNSGSSHSQGSLSSSPRQGYFDHQPHPQQLYNHLRASASTSRLHQGSSTTVHGGNPSSAPTTPSIRAAEIASNTMTTAMTILSSTSAEATIHSGERHIQASHSNPTTPLAGQAALSHQLYYQQQKQQQELAQAQAQAQGQMQGRAQPNGLHDYNDPTTWVPGHGAQQPASEGHFSGYLGGQGRGYTPAVMGGVAALAAASAMAVGQRQAHQAQVQTHAQPHPQYQYQHQQYGMGMDMEMSV</sequence>
<dbReference type="EMBL" id="JAABOA010002963">
    <property type="protein sequence ID" value="KAF9579189.1"/>
    <property type="molecule type" value="Genomic_DNA"/>
</dbReference>
<evidence type="ECO:0000313" key="2">
    <source>
        <dbReference type="EMBL" id="KAF9579189.1"/>
    </source>
</evidence>
<dbReference type="OrthoDB" id="2448652at2759"/>